<evidence type="ECO:0000256" key="1">
    <source>
        <dbReference type="SAM" id="MobiDB-lite"/>
    </source>
</evidence>
<evidence type="ECO:0000313" key="2">
    <source>
        <dbReference type="EMBL" id="CAH2060457.1"/>
    </source>
</evidence>
<reference evidence="2" key="1">
    <citation type="submission" date="2022-03" db="EMBL/GenBank/DDBJ databases">
        <authorList>
            <person name="Martin H S."/>
        </authorList>
    </citation>
    <scope>NUCLEOTIDE SEQUENCE</scope>
</reference>
<accession>A0ABN8IMI5</accession>
<dbReference type="EMBL" id="OW152839">
    <property type="protein sequence ID" value="CAH2060457.1"/>
    <property type="molecule type" value="Genomic_DNA"/>
</dbReference>
<protein>
    <submittedName>
        <fullName evidence="2">Uncharacterized protein</fullName>
    </submittedName>
</protein>
<name>A0ABN8IMI5_9NEOP</name>
<gene>
    <name evidence="2" type="ORF">IPOD504_LOCUS11061</name>
</gene>
<dbReference type="Proteomes" id="UP000837857">
    <property type="component" value="Chromosome 27"/>
</dbReference>
<feature type="region of interest" description="Disordered" evidence="1">
    <location>
        <begin position="22"/>
        <end position="100"/>
    </location>
</feature>
<sequence length="100" mass="11537">MFIININYSKLCYTIRKAQKTVERTRTFQKTADASRPPTLQHAPSDGRQPRRSRAFHRKHPPIRPVRASRRAEIENAAQRPIYGNFQTSNAAPPIRLSRA</sequence>
<feature type="compositionally biased region" description="Basic residues" evidence="1">
    <location>
        <begin position="50"/>
        <end position="62"/>
    </location>
</feature>
<organism evidence="2 3">
    <name type="scientific">Iphiclides podalirius</name>
    <name type="common">scarce swallowtail</name>
    <dbReference type="NCBI Taxonomy" id="110791"/>
    <lineage>
        <taxon>Eukaryota</taxon>
        <taxon>Metazoa</taxon>
        <taxon>Ecdysozoa</taxon>
        <taxon>Arthropoda</taxon>
        <taxon>Hexapoda</taxon>
        <taxon>Insecta</taxon>
        <taxon>Pterygota</taxon>
        <taxon>Neoptera</taxon>
        <taxon>Endopterygota</taxon>
        <taxon>Lepidoptera</taxon>
        <taxon>Glossata</taxon>
        <taxon>Ditrysia</taxon>
        <taxon>Papilionoidea</taxon>
        <taxon>Papilionidae</taxon>
        <taxon>Papilioninae</taxon>
        <taxon>Iphiclides</taxon>
    </lineage>
</organism>
<evidence type="ECO:0000313" key="3">
    <source>
        <dbReference type="Proteomes" id="UP000837857"/>
    </source>
</evidence>
<proteinExistence type="predicted"/>
<feature type="non-terminal residue" evidence="2">
    <location>
        <position position="100"/>
    </location>
</feature>
<keyword evidence="3" id="KW-1185">Reference proteome</keyword>